<comment type="similarity">
    <text evidence="1">Belongs to the Mg-chelatase subunit H family.</text>
</comment>
<gene>
    <name evidence="14" type="ORF">ACHAXA_004055</name>
</gene>
<dbReference type="PANTHER" id="PTHR44119">
    <property type="entry name" value="MAGNESIUM-CHELATASE SUBUNIT CHLH, CHLOROPLASTIC"/>
    <property type="match status" value="1"/>
</dbReference>
<evidence type="ECO:0000259" key="12">
    <source>
        <dbReference type="Pfam" id="PF02514"/>
    </source>
</evidence>
<dbReference type="GO" id="GO:0005524">
    <property type="term" value="F:ATP binding"/>
    <property type="evidence" value="ECO:0007669"/>
    <property type="project" value="UniProtKB-KW"/>
</dbReference>
<evidence type="ECO:0000256" key="7">
    <source>
        <dbReference type="ARBA" id="ARBA00023171"/>
    </source>
</evidence>
<keyword evidence="11" id="KW-1133">Transmembrane helix</keyword>
<evidence type="ECO:0000256" key="11">
    <source>
        <dbReference type="SAM" id="Phobius"/>
    </source>
</evidence>
<dbReference type="GO" id="GO:0016851">
    <property type="term" value="F:magnesium chelatase activity"/>
    <property type="evidence" value="ECO:0007669"/>
    <property type="project" value="UniProtKB-EC"/>
</dbReference>
<dbReference type="Pfam" id="PF02514">
    <property type="entry name" value="CobN-Mg_chel"/>
    <property type="match status" value="2"/>
</dbReference>
<feature type="domain" description="Magnesium chelatase subunit H N-terminal" evidence="13">
    <location>
        <begin position="213"/>
        <end position="430"/>
    </location>
</feature>
<evidence type="ECO:0000313" key="15">
    <source>
        <dbReference type="Proteomes" id="UP001530377"/>
    </source>
</evidence>
<feature type="region of interest" description="Disordered" evidence="10">
    <location>
        <begin position="170"/>
        <end position="211"/>
    </location>
</feature>
<evidence type="ECO:0000256" key="3">
    <source>
        <dbReference type="ARBA" id="ARBA00022531"/>
    </source>
</evidence>
<keyword evidence="15" id="KW-1185">Reference proteome</keyword>
<keyword evidence="5" id="KW-0547">Nucleotide-binding</keyword>
<feature type="transmembrane region" description="Helical" evidence="11">
    <location>
        <begin position="42"/>
        <end position="62"/>
    </location>
</feature>
<sequence length="1674" mass="184329">MGMCTALAAADGSAGGGRGGGRRGGMGRSRIGSVADVSSPSLSCLAIVFLFLPVLVPFLPFASPTLPPPPPSLTMIVSSRLLPPFCHGFTIPSTISRSSSSSSSSWRLSHSRIRNNGNDDDDDDDEASDTSSTVAIRSSSAPGGDCCGGRFDNIMVVDVGDIRHLDDATMIVDSPSPSSSSSSSSSSSIMTTTTERSTEGRGPRRRKSRRRPKIVLIAGFESFNRDLYERVNDDDYDESAAELRVFSNADIRVRRFADRENTTDTRYTTTPTSTSMERSSSGIISDGINPDVADALRSADAVCVSLLFDYDDVRAVMPLLEGVEGPRFVFESASELMGLNRVNSFSMSTARTEETNYDDDDDDVDDDDEHSTLSTSSYSGPPPAVRRILSLFGSSREEDKLAGYIKLLKVGPELLKYVPGEKARDLRLWLMAYRYWNQGGEENVKSFVRLVSNLVRREKGSHDEDDDDYDYDYDDDDDDDDIIIDAGGDGREYNNYIEEKDLPPLQVTPDVGLIHPLLMTNDEERGEERSNNGAIISTTRRGGRRRFHFPYDKRPKYMESASEYLRWRLSPAFEILARDRGFPMAGSSSSSNDDVGGRLLPPPRVAVLLYRKHVITQQRYVLDLITMMEESGIIPIPIFINGVEAHAIVRDWLTSASERRAGRKKTTSAGADRLVDVDAIVSTIGFPLVGGPAGSMEAGRNVALAQELLSSMDVPYVVAAPLLLQSIRQWKDNGVLGLQSVVLYGLPELDGAIDSVVLGGLVSGGGSDGDRIALIPERVRKLCGRLNGWIRLRRTPAHERRVAIAIYGFPPNVGAVGTAALLDVPHSLGRILDRLRMEGYDLGGWGDEGVTSSGESLVAALRVMSENYVITKGVPRMQESLELKMERARRGDQTIAETLALPDGGLGGARVLGKGVSPNELEKMLGKYMHRKVRRSWPTNERGPGVSSNGDLTVAGLQLGNVWIFVQPLLGVEGDPMRLLFQRDLTPHPQYLATYKWLQRSEEQGGFGAQAIIHCGMHGTVEWLPGQPLGNDRKSWSDEMLGNLPNLYIYAANNPSESILAKRRGYGTLISYNVPPYGRSGLYLELANLKEMVDEFRANAVNAPENMPLDVDVFQLIYDVAERNGMTKDVPLQDPTSDRQSFSENLSKEAAERWILDLADYLNVLQDRLFSSGLHVFGNCPTGDEMVSYLEAYFGERLSPEDCRKVVDKFLQTSNYSKDKRAGFLSEMVSFVRNLFAAKEVDMTKRTDGEKLTEEANSIVRLLARSTEEIDSLVQGLSGGYIRPAPGGDLIRDGPSVLPTGRNIHALDPYRMPSTSAWMRGQKAAEEVLRQHQENNGGKFPETVAVTLWGLDAIKTRGESVAIVLALVGAKPVKEGTGRVVRYDLIPLEDLKRPRIDVLASLSGIFRDSFANIVDLLDDMFERAAGADEPLDMNFIKKHSQELVESGVDERPAARLFSNPYGRNEGNGMGSLGTARPAVLDKLLATTERIVQEVDSVEYGITDIQEYYSNTGALKLASENRKDIDPNTSKKKKVTISVIEAFGNVGDDQVPVKDVEHVLRLEYRSKLLNPKWRDAMLKQGSGGAYEISQRMTAMVGWAATAEVDNFVFDQAAERYALDEEVASQLQKSNPEAFKNVVRRLLEAEGRGMWSTDDGTLAKLRSKYMDADDFIERVT</sequence>
<comment type="caution">
    <text evidence="14">The sequence shown here is derived from an EMBL/GenBank/DDBJ whole genome shotgun (WGS) entry which is preliminary data.</text>
</comment>
<dbReference type="EMBL" id="JALLPB020000521">
    <property type="protein sequence ID" value="KAL3808326.1"/>
    <property type="molecule type" value="Genomic_DNA"/>
</dbReference>
<comment type="catalytic activity">
    <reaction evidence="9">
        <text>protoporphyrin IX + Mg(2+) + ATP + H2O = Mg-protoporphyrin IX + ADP + phosphate + 3 H(+)</text>
        <dbReference type="Rhea" id="RHEA:13961"/>
        <dbReference type="ChEBI" id="CHEBI:15377"/>
        <dbReference type="ChEBI" id="CHEBI:15378"/>
        <dbReference type="ChEBI" id="CHEBI:18420"/>
        <dbReference type="ChEBI" id="CHEBI:30616"/>
        <dbReference type="ChEBI" id="CHEBI:43474"/>
        <dbReference type="ChEBI" id="CHEBI:57306"/>
        <dbReference type="ChEBI" id="CHEBI:60492"/>
        <dbReference type="ChEBI" id="CHEBI:456216"/>
        <dbReference type="EC" id="6.6.1.1"/>
    </reaction>
</comment>
<feature type="domain" description="CobN/magnesium chelatase" evidence="12">
    <location>
        <begin position="433"/>
        <end position="1462"/>
    </location>
</feature>
<organism evidence="14 15">
    <name type="scientific">Cyclostephanos tholiformis</name>
    <dbReference type="NCBI Taxonomy" id="382380"/>
    <lineage>
        <taxon>Eukaryota</taxon>
        <taxon>Sar</taxon>
        <taxon>Stramenopiles</taxon>
        <taxon>Ochrophyta</taxon>
        <taxon>Bacillariophyta</taxon>
        <taxon>Coscinodiscophyceae</taxon>
        <taxon>Thalassiosirophycidae</taxon>
        <taxon>Stephanodiscales</taxon>
        <taxon>Stephanodiscaceae</taxon>
        <taxon>Cyclostephanos</taxon>
    </lineage>
</organism>
<dbReference type="Pfam" id="PF11965">
    <property type="entry name" value="DUF3479"/>
    <property type="match status" value="1"/>
</dbReference>
<comment type="pathway">
    <text evidence="8">Porphyrin-containing compound metabolism.</text>
</comment>
<keyword evidence="3" id="KW-0602">Photosynthesis</keyword>
<dbReference type="InterPro" id="IPR003672">
    <property type="entry name" value="CobN/Mg_chltase"/>
</dbReference>
<feature type="region of interest" description="Disordered" evidence="10">
    <location>
        <begin position="95"/>
        <end position="142"/>
    </location>
</feature>
<evidence type="ECO:0000259" key="13">
    <source>
        <dbReference type="Pfam" id="PF11965"/>
    </source>
</evidence>
<evidence type="ECO:0000256" key="6">
    <source>
        <dbReference type="ARBA" id="ARBA00022840"/>
    </source>
</evidence>
<dbReference type="EC" id="6.6.1.1" evidence="2"/>
<evidence type="ECO:0000313" key="14">
    <source>
        <dbReference type="EMBL" id="KAL3808326.1"/>
    </source>
</evidence>
<name>A0ABD3RAF3_9STRA</name>
<evidence type="ECO:0000256" key="8">
    <source>
        <dbReference type="ARBA" id="ARBA00023444"/>
    </source>
</evidence>
<feature type="compositionally biased region" description="Acidic residues" evidence="10">
    <location>
        <begin position="355"/>
        <end position="369"/>
    </location>
</feature>
<evidence type="ECO:0000256" key="10">
    <source>
        <dbReference type="SAM" id="MobiDB-lite"/>
    </source>
</evidence>
<keyword evidence="4" id="KW-0436">Ligase</keyword>
<evidence type="ECO:0000256" key="9">
    <source>
        <dbReference type="ARBA" id="ARBA00048693"/>
    </source>
</evidence>
<keyword evidence="6" id="KW-0067">ATP-binding</keyword>
<evidence type="ECO:0000256" key="2">
    <source>
        <dbReference type="ARBA" id="ARBA00012825"/>
    </source>
</evidence>
<feature type="compositionally biased region" description="Low complexity" evidence="10">
    <location>
        <begin position="95"/>
        <end position="108"/>
    </location>
</feature>
<dbReference type="PANTHER" id="PTHR44119:SF1">
    <property type="entry name" value="MAGNESIUM-CHELATASE SUBUNIT CHLH, CHLOROPLASTIC"/>
    <property type="match status" value="1"/>
</dbReference>
<dbReference type="Proteomes" id="UP001530377">
    <property type="component" value="Unassembled WGS sequence"/>
</dbReference>
<accession>A0ABD3RAF3</accession>
<dbReference type="CDD" id="cd10150">
    <property type="entry name" value="CobN_like"/>
    <property type="match status" value="1"/>
</dbReference>
<keyword evidence="7" id="KW-0149">Chlorophyll biosynthesis</keyword>
<evidence type="ECO:0000256" key="5">
    <source>
        <dbReference type="ARBA" id="ARBA00022741"/>
    </source>
</evidence>
<feature type="region of interest" description="Disordered" evidence="10">
    <location>
        <begin position="350"/>
        <end position="381"/>
    </location>
</feature>
<keyword evidence="11" id="KW-0812">Transmembrane</keyword>
<evidence type="ECO:0000256" key="4">
    <source>
        <dbReference type="ARBA" id="ARBA00022598"/>
    </source>
</evidence>
<feature type="domain" description="CobN/magnesium chelatase" evidence="12">
    <location>
        <begin position="1471"/>
        <end position="1655"/>
    </location>
</feature>
<feature type="compositionally biased region" description="Low complexity" evidence="10">
    <location>
        <begin position="174"/>
        <end position="195"/>
    </location>
</feature>
<dbReference type="InterPro" id="IPR022571">
    <property type="entry name" value="Mg_chelatase_H_N"/>
</dbReference>
<dbReference type="GO" id="GO:0015979">
    <property type="term" value="P:photosynthesis"/>
    <property type="evidence" value="ECO:0007669"/>
    <property type="project" value="UniProtKB-KW"/>
</dbReference>
<protein>
    <recommendedName>
        <fullName evidence="2">magnesium chelatase</fullName>
        <ecNumber evidence="2">6.6.1.1</ecNumber>
    </recommendedName>
</protein>
<keyword evidence="11" id="KW-0472">Membrane</keyword>
<dbReference type="GO" id="GO:0015995">
    <property type="term" value="P:chlorophyll biosynthetic process"/>
    <property type="evidence" value="ECO:0007669"/>
    <property type="project" value="UniProtKB-KW"/>
</dbReference>
<proteinExistence type="inferred from homology"/>
<feature type="compositionally biased region" description="Acidic residues" evidence="10">
    <location>
        <begin position="118"/>
        <end position="128"/>
    </location>
</feature>
<feature type="compositionally biased region" description="Low complexity" evidence="10">
    <location>
        <begin position="264"/>
        <end position="281"/>
    </location>
</feature>
<reference evidence="14 15" key="1">
    <citation type="submission" date="2024-10" db="EMBL/GenBank/DDBJ databases">
        <title>Updated reference genomes for cyclostephanoid diatoms.</title>
        <authorList>
            <person name="Roberts W.R."/>
            <person name="Alverson A.J."/>
        </authorList>
    </citation>
    <scope>NUCLEOTIDE SEQUENCE [LARGE SCALE GENOMIC DNA]</scope>
    <source>
        <strain evidence="14 15">AJA228-03</strain>
    </source>
</reference>
<evidence type="ECO:0000256" key="1">
    <source>
        <dbReference type="ARBA" id="ARBA00010851"/>
    </source>
</evidence>
<feature type="compositionally biased region" description="Polar residues" evidence="10">
    <location>
        <begin position="129"/>
        <end position="141"/>
    </location>
</feature>
<feature type="region of interest" description="Disordered" evidence="10">
    <location>
        <begin position="263"/>
        <end position="283"/>
    </location>
</feature>